<proteinExistence type="predicted"/>
<evidence type="ECO:0000313" key="4">
    <source>
        <dbReference type="EMBL" id="GHO52123.1"/>
    </source>
</evidence>
<dbReference type="InterPro" id="IPR016181">
    <property type="entry name" value="Acyl_CoA_acyltransferase"/>
</dbReference>
<reference evidence="4 5" key="1">
    <citation type="journal article" date="2021" name="Int. J. Syst. Evol. Microbiol.">
        <title>Reticulibacter mediterranei gen. nov., sp. nov., within the new family Reticulibacteraceae fam. nov., and Ktedonospora formicarum gen. nov., sp. nov., Ktedonobacter robiniae sp. nov., Dictyobacter formicarum sp. nov. and Dictyobacter arantiisoli sp. nov., belonging to the class Ktedonobacteria.</title>
        <authorList>
            <person name="Yabe S."/>
            <person name="Zheng Y."/>
            <person name="Wang C.M."/>
            <person name="Sakai Y."/>
            <person name="Abe K."/>
            <person name="Yokota A."/>
            <person name="Donadio S."/>
            <person name="Cavaletti L."/>
            <person name="Monciardini P."/>
        </authorList>
    </citation>
    <scope>NUCLEOTIDE SEQUENCE [LARGE SCALE GENOMIC DNA]</scope>
    <source>
        <strain evidence="4 5">SOSP1-30</strain>
    </source>
</reference>
<evidence type="ECO:0000256" key="1">
    <source>
        <dbReference type="ARBA" id="ARBA00022679"/>
    </source>
</evidence>
<evidence type="ECO:0000313" key="5">
    <source>
        <dbReference type="Proteomes" id="UP000654345"/>
    </source>
</evidence>
<evidence type="ECO:0000259" key="3">
    <source>
        <dbReference type="PROSITE" id="PS51186"/>
    </source>
</evidence>
<dbReference type="PROSITE" id="PS51186">
    <property type="entry name" value="GNAT"/>
    <property type="match status" value="1"/>
</dbReference>
<dbReference type="Proteomes" id="UP000654345">
    <property type="component" value="Unassembled WGS sequence"/>
</dbReference>
<dbReference type="PANTHER" id="PTHR43420">
    <property type="entry name" value="ACETYLTRANSFERASE"/>
    <property type="match status" value="1"/>
</dbReference>
<protein>
    <recommendedName>
        <fullName evidence="3">N-acetyltransferase domain-containing protein</fullName>
    </recommendedName>
</protein>
<accession>A0ABQ3UHD8</accession>
<dbReference type="RefSeq" id="WP_201369064.1">
    <property type="nucleotide sequence ID" value="NZ_BNJG01000001.1"/>
</dbReference>
<dbReference type="SUPFAM" id="SSF55729">
    <property type="entry name" value="Acyl-CoA N-acyltransferases (Nat)"/>
    <property type="match status" value="1"/>
</dbReference>
<sequence length="212" mass="24214">MTDIQAVAELWSISKRKDMNLVVMTEEDVQRRWQREGFYLAQDAWVIVTTQGCVVAYADVQREEEQAGLMFALVVHPAYRGRGIGTLLLRMVEQRARELTYSFSTGEQVALCATVHSQNRLAKQLLEREGYTASEHFWRVSLERDDTLLQSLQEPEQEGPLTMDLYVDASQALASRVVAGRADSHVAQQYEVYQRVLRPAMTNAMLREEVVC</sequence>
<dbReference type="InterPro" id="IPR050680">
    <property type="entry name" value="YpeA/RimI_acetyltransf"/>
</dbReference>
<evidence type="ECO:0000256" key="2">
    <source>
        <dbReference type="ARBA" id="ARBA00023315"/>
    </source>
</evidence>
<feature type="domain" description="N-acetyltransferase" evidence="3">
    <location>
        <begin position="1"/>
        <end position="147"/>
    </location>
</feature>
<name>A0ABQ3UHD8_9CHLR</name>
<keyword evidence="5" id="KW-1185">Reference proteome</keyword>
<dbReference type="Gene3D" id="3.40.630.30">
    <property type="match status" value="1"/>
</dbReference>
<gene>
    <name evidence="4" type="ORF">KSB_05980</name>
</gene>
<keyword evidence="2" id="KW-0012">Acyltransferase</keyword>
<comment type="caution">
    <text evidence="4">The sequence shown here is derived from an EMBL/GenBank/DDBJ whole genome shotgun (WGS) entry which is preliminary data.</text>
</comment>
<dbReference type="EMBL" id="BNJG01000001">
    <property type="protein sequence ID" value="GHO52123.1"/>
    <property type="molecule type" value="Genomic_DNA"/>
</dbReference>
<dbReference type="InterPro" id="IPR000182">
    <property type="entry name" value="GNAT_dom"/>
</dbReference>
<dbReference type="CDD" id="cd04301">
    <property type="entry name" value="NAT_SF"/>
    <property type="match status" value="1"/>
</dbReference>
<keyword evidence="1" id="KW-0808">Transferase</keyword>
<dbReference type="Pfam" id="PF00583">
    <property type="entry name" value="Acetyltransf_1"/>
    <property type="match status" value="1"/>
</dbReference>
<organism evidence="4 5">
    <name type="scientific">Ktedonobacter robiniae</name>
    <dbReference type="NCBI Taxonomy" id="2778365"/>
    <lineage>
        <taxon>Bacteria</taxon>
        <taxon>Bacillati</taxon>
        <taxon>Chloroflexota</taxon>
        <taxon>Ktedonobacteria</taxon>
        <taxon>Ktedonobacterales</taxon>
        <taxon>Ktedonobacteraceae</taxon>
        <taxon>Ktedonobacter</taxon>
    </lineage>
</organism>
<dbReference type="PANTHER" id="PTHR43420:SF47">
    <property type="entry name" value="N-ACETYLTRANSFERASE DOMAIN-CONTAINING PROTEIN"/>
    <property type="match status" value="1"/>
</dbReference>